<organism evidence="1">
    <name type="scientific">Timema monikensis</name>
    <dbReference type="NCBI Taxonomy" id="170555"/>
    <lineage>
        <taxon>Eukaryota</taxon>
        <taxon>Metazoa</taxon>
        <taxon>Ecdysozoa</taxon>
        <taxon>Arthropoda</taxon>
        <taxon>Hexapoda</taxon>
        <taxon>Insecta</taxon>
        <taxon>Pterygota</taxon>
        <taxon>Neoptera</taxon>
        <taxon>Polyneoptera</taxon>
        <taxon>Phasmatodea</taxon>
        <taxon>Timematodea</taxon>
        <taxon>Timematoidea</taxon>
        <taxon>Timematidae</taxon>
        <taxon>Timema</taxon>
    </lineage>
</organism>
<dbReference type="EMBL" id="OB796678">
    <property type="protein sequence ID" value="CAD7433679.1"/>
    <property type="molecule type" value="Genomic_DNA"/>
</dbReference>
<evidence type="ECO:0000313" key="1">
    <source>
        <dbReference type="EMBL" id="CAD7433679.1"/>
    </source>
</evidence>
<gene>
    <name evidence="1" type="ORF">TMSB3V08_LOCUS10349</name>
</gene>
<accession>A0A7R9EGR3</accession>
<protein>
    <submittedName>
        <fullName evidence="1">Uncharacterized protein</fullName>
    </submittedName>
</protein>
<name>A0A7R9EGR3_9NEOP</name>
<dbReference type="AlphaFoldDB" id="A0A7R9EGR3"/>
<proteinExistence type="predicted"/>
<reference evidence="1" key="1">
    <citation type="submission" date="2020-11" db="EMBL/GenBank/DDBJ databases">
        <authorList>
            <person name="Tran Van P."/>
        </authorList>
    </citation>
    <scope>NUCLEOTIDE SEQUENCE</scope>
</reference>
<sequence length="274" mass="30736">MSPNGSMQRLSKYSDPWLIHGYVPHLDMTWIQHEDQSRRPPRSTDKGQVQALLISQCPNNDELIPEDTQSDLEQEPRIPAAVELTNEETLGMSLLKKSWPVPTSSAESSPIHQFVPPVLQRSRENLNQPDVLSVTSPSEGLTILQRTYGTGTQDHAVDDIVASENGTINPHDRIYLYQDYEGQQMNEAANPCKLMNLVSSIYTGHVAGRIPIRAHKGDGSDNQFFLNSLLHEALVEQPSKFVDLRCSRAFINGPDTVSVMWHKDLISTRNTIRS</sequence>